<organism evidence="3">
    <name type="scientific">Caenorhabditis brenneri</name>
    <name type="common">Nematode worm</name>
    <dbReference type="NCBI Taxonomy" id="135651"/>
    <lineage>
        <taxon>Eukaryota</taxon>
        <taxon>Metazoa</taxon>
        <taxon>Ecdysozoa</taxon>
        <taxon>Nematoda</taxon>
        <taxon>Chromadorea</taxon>
        <taxon>Rhabditida</taxon>
        <taxon>Rhabditina</taxon>
        <taxon>Rhabditomorpha</taxon>
        <taxon>Rhabditoidea</taxon>
        <taxon>Rhabditidae</taxon>
        <taxon>Peloderinae</taxon>
        <taxon>Caenorhabditis</taxon>
    </lineage>
</organism>
<name>G0P298_CAEBE</name>
<feature type="domain" description="Mos1 transposase HTH" evidence="1">
    <location>
        <begin position="28"/>
        <end position="76"/>
    </location>
</feature>
<dbReference type="EMBL" id="GL380022">
    <property type="protein sequence ID" value="EGT42960.1"/>
    <property type="molecule type" value="Genomic_DNA"/>
</dbReference>
<gene>
    <name evidence="2" type="ORF">CAEBREN_25164</name>
</gene>
<reference evidence="3" key="1">
    <citation type="submission" date="2011-07" db="EMBL/GenBank/DDBJ databases">
        <authorList>
            <consortium name="Caenorhabditis brenneri Sequencing and Analysis Consortium"/>
            <person name="Wilson R.K."/>
        </authorList>
    </citation>
    <scope>NUCLEOTIDE SEQUENCE [LARGE SCALE GENOMIC DNA]</scope>
    <source>
        <strain evidence="3">PB2801</strain>
    </source>
</reference>
<dbReference type="OrthoDB" id="5825689at2759"/>
<accession>G0P298</accession>
<protein>
    <recommendedName>
        <fullName evidence="1">Mos1 transposase HTH domain-containing protein</fullName>
    </recommendedName>
</protein>
<dbReference type="Proteomes" id="UP000008068">
    <property type="component" value="Unassembled WGS sequence"/>
</dbReference>
<evidence type="ECO:0000259" key="1">
    <source>
        <dbReference type="Pfam" id="PF17906"/>
    </source>
</evidence>
<keyword evidence="3" id="KW-1185">Reference proteome</keyword>
<dbReference type="HOGENOM" id="CLU_192433_0_0_1"/>
<dbReference type="AlphaFoldDB" id="G0P298"/>
<evidence type="ECO:0000313" key="3">
    <source>
        <dbReference type="Proteomes" id="UP000008068"/>
    </source>
</evidence>
<sequence>MCQTPELKKTFVYQSIYFRMTEFLKNNPIVLRHCLLYEFLRKNPAEWTYHVFYNTVGRDVIEHEDVQFWFKQFRHGRLDEEDDNE</sequence>
<dbReference type="Pfam" id="PF17906">
    <property type="entry name" value="HTH_48"/>
    <property type="match status" value="1"/>
</dbReference>
<dbReference type="InterPro" id="IPR041426">
    <property type="entry name" value="Mos1_HTH"/>
</dbReference>
<proteinExistence type="predicted"/>
<dbReference type="Gene3D" id="1.10.10.1450">
    <property type="match status" value="1"/>
</dbReference>
<dbReference type="InParanoid" id="G0P298"/>
<evidence type="ECO:0000313" key="2">
    <source>
        <dbReference type="EMBL" id="EGT42960.1"/>
    </source>
</evidence>